<gene>
    <name evidence="1" type="ORF">JF539_08650</name>
</gene>
<protein>
    <submittedName>
        <fullName evidence="1">Uncharacterized protein</fullName>
    </submittedName>
</protein>
<organism evidence="1 2">
    <name type="scientific">Roseibium aggregatum</name>
    <dbReference type="NCBI Taxonomy" id="187304"/>
    <lineage>
        <taxon>Bacteria</taxon>
        <taxon>Pseudomonadati</taxon>
        <taxon>Pseudomonadota</taxon>
        <taxon>Alphaproteobacteria</taxon>
        <taxon>Hyphomicrobiales</taxon>
        <taxon>Stappiaceae</taxon>
        <taxon>Roseibium</taxon>
    </lineage>
</organism>
<reference evidence="1" key="1">
    <citation type="submission" date="2020-12" db="EMBL/GenBank/DDBJ databases">
        <title>Oil enriched cultivation method for isolating marine PHA-producing bacteria.</title>
        <authorList>
            <person name="Zheng W."/>
            <person name="Yu S."/>
            <person name="Huang Y."/>
        </authorList>
    </citation>
    <scope>NUCLEOTIDE SEQUENCE</scope>
    <source>
        <strain evidence="1">SY-2-12</strain>
    </source>
</reference>
<dbReference type="EMBL" id="JAEKJZ010000001">
    <property type="protein sequence ID" value="MBN9670404.1"/>
    <property type="molecule type" value="Genomic_DNA"/>
</dbReference>
<evidence type="ECO:0000313" key="2">
    <source>
        <dbReference type="Proteomes" id="UP000664096"/>
    </source>
</evidence>
<comment type="caution">
    <text evidence="1">The sequence shown here is derived from an EMBL/GenBank/DDBJ whole genome shotgun (WGS) entry which is preliminary data.</text>
</comment>
<dbReference type="RefSeq" id="WP_207139891.1">
    <property type="nucleotide sequence ID" value="NZ_JAEKJZ010000001.1"/>
</dbReference>
<accession>A0A939EF37</accession>
<dbReference type="AlphaFoldDB" id="A0A939EF37"/>
<sequence>MARFPYYRKNLRDLGELLARAAMDEGLRKEFQSDPKRFLSAIGLPAKTTELLRFTVVDEKETPGAVALPFRLNDAKLGASDDAYLSSLSSMFVRPRLN</sequence>
<dbReference type="Proteomes" id="UP000664096">
    <property type="component" value="Unassembled WGS sequence"/>
</dbReference>
<evidence type="ECO:0000313" key="1">
    <source>
        <dbReference type="EMBL" id="MBN9670404.1"/>
    </source>
</evidence>
<name>A0A939EF37_9HYPH</name>
<proteinExistence type="predicted"/>